<evidence type="ECO:0000259" key="8">
    <source>
        <dbReference type="Pfam" id="PF14416"/>
    </source>
</evidence>
<dbReference type="OMA" id="IENGQNC"/>
<proteinExistence type="inferred from homology"/>
<dbReference type="InterPro" id="IPR025846">
    <property type="entry name" value="TBL_N"/>
</dbReference>
<dbReference type="Proteomes" id="UP000241394">
    <property type="component" value="Chromosome LG27"/>
</dbReference>
<keyword evidence="4" id="KW-0735">Signal-anchor</keyword>
<dbReference type="Pfam" id="PF14416">
    <property type="entry name" value="PMR5N"/>
    <property type="match status" value="1"/>
</dbReference>
<keyword evidence="6" id="KW-0472">Membrane</keyword>
<evidence type="ECO:0000313" key="9">
    <source>
        <dbReference type="EMBL" id="PSR87795.1"/>
    </source>
</evidence>
<dbReference type="InterPro" id="IPR026057">
    <property type="entry name" value="TBL_C"/>
</dbReference>
<evidence type="ECO:0000256" key="3">
    <source>
        <dbReference type="ARBA" id="ARBA00022692"/>
    </source>
</evidence>
<reference evidence="10" key="2">
    <citation type="journal article" date="2018" name="BMC Genomics">
        <title>A manually annotated Actinidia chinensis var. chinensis (kiwifruit) genome highlights the challenges associated with draft genomes and gene prediction in plants.</title>
        <authorList>
            <person name="Pilkington S.M."/>
            <person name="Crowhurst R."/>
            <person name="Hilario E."/>
            <person name="Nardozza S."/>
            <person name="Fraser L."/>
            <person name="Peng Y."/>
            <person name="Gunaseelan K."/>
            <person name="Simpson R."/>
            <person name="Tahir J."/>
            <person name="Deroles S.C."/>
            <person name="Templeton K."/>
            <person name="Luo Z."/>
            <person name="Davy M."/>
            <person name="Cheng C."/>
            <person name="McNeilage M."/>
            <person name="Scaglione D."/>
            <person name="Liu Y."/>
            <person name="Zhang Q."/>
            <person name="Datson P."/>
            <person name="De Silva N."/>
            <person name="Gardiner S.E."/>
            <person name="Bassett H."/>
            <person name="Chagne D."/>
            <person name="McCallum J."/>
            <person name="Dzierzon H."/>
            <person name="Deng C."/>
            <person name="Wang Y.Y."/>
            <person name="Barron L."/>
            <person name="Manako K."/>
            <person name="Bowen J."/>
            <person name="Foster T.M."/>
            <person name="Erridge Z.A."/>
            <person name="Tiffin H."/>
            <person name="Waite C.N."/>
            <person name="Davies K.M."/>
            <person name="Grierson E.P."/>
            <person name="Laing W.A."/>
            <person name="Kirk R."/>
            <person name="Chen X."/>
            <person name="Wood M."/>
            <person name="Montefiori M."/>
            <person name="Brummell D.A."/>
            <person name="Schwinn K.E."/>
            <person name="Catanach A."/>
            <person name="Fullerton C."/>
            <person name="Li D."/>
            <person name="Meiyalaghan S."/>
            <person name="Nieuwenhuizen N."/>
            <person name="Read N."/>
            <person name="Prakash R."/>
            <person name="Hunter D."/>
            <person name="Zhang H."/>
            <person name="McKenzie M."/>
            <person name="Knabel M."/>
            <person name="Harris A."/>
            <person name="Allan A.C."/>
            <person name="Gleave A."/>
            <person name="Chen A."/>
            <person name="Janssen B.J."/>
            <person name="Plunkett B."/>
            <person name="Ampomah-Dwamena C."/>
            <person name="Voogd C."/>
            <person name="Leif D."/>
            <person name="Lafferty D."/>
            <person name="Souleyre E.J.F."/>
            <person name="Varkonyi-Gasic E."/>
            <person name="Gambi F."/>
            <person name="Hanley J."/>
            <person name="Yao J.L."/>
            <person name="Cheung J."/>
            <person name="David K.M."/>
            <person name="Warren B."/>
            <person name="Marsh K."/>
            <person name="Snowden K.C."/>
            <person name="Lin-Wang K."/>
            <person name="Brian L."/>
            <person name="Martinez-Sanchez M."/>
            <person name="Wang M."/>
            <person name="Ileperuma N."/>
            <person name="Macnee N."/>
            <person name="Campin R."/>
            <person name="McAtee P."/>
            <person name="Drummond R.S.M."/>
            <person name="Espley R.V."/>
            <person name="Ireland H.S."/>
            <person name="Wu R."/>
            <person name="Atkinson R.G."/>
            <person name="Karunairetnam S."/>
            <person name="Bulley S."/>
            <person name="Chunkath S."/>
            <person name="Hanley Z."/>
            <person name="Storey R."/>
            <person name="Thrimawithana A.H."/>
            <person name="Thomson S."/>
            <person name="David C."/>
            <person name="Testolin R."/>
            <person name="Huang H."/>
            <person name="Hellens R.P."/>
            <person name="Schaffer R.J."/>
        </authorList>
    </citation>
    <scope>NUCLEOTIDE SEQUENCE [LARGE SCALE GENOMIC DNA]</scope>
    <source>
        <strain evidence="10">cv. Red5</strain>
    </source>
</reference>
<dbReference type="InterPro" id="IPR029962">
    <property type="entry name" value="TBL"/>
</dbReference>
<keyword evidence="5" id="KW-1133">Transmembrane helix</keyword>
<dbReference type="PANTHER" id="PTHR32285">
    <property type="entry name" value="PROTEIN TRICHOME BIREFRINGENCE-LIKE 9-RELATED"/>
    <property type="match status" value="1"/>
</dbReference>
<feature type="domain" description="Trichome birefringence-like C-terminal" evidence="7">
    <location>
        <begin position="147"/>
        <end position="431"/>
    </location>
</feature>
<evidence type="ECO:0000313" key="10">
    <source>
        <dbReference type="Proteomes" id="UP000241394"/>
    </source>
</evidence>
<dbReference type="Gramene" id="PSR87795">
    <property type="protein sequence ID" value="PSR87795"/>
    <property type="gene ID" value="CEY00_Acc30825"/>
</dbReference>
<dbReference type="STRING" id="1590841.A0A2R6P9Y7"/>
<accession>A0A2R6P9Y7</accession>
<feature type="domain" description="Trichome birefringence-like N-terminal" evidence="8">
    <location>
        <begin position="94"/>
        <end position="146"/>
    </location>
</feature>
<name>A0A2R6P9Y7_ACTCC</name>
<reference evidence="9 10" key="1">
    <citation type="submission" date="2017-07" db="EMBL/GenBank/DDBJ databases">
        <title>An improved, manually edited Actinidia chinensis var. chinensis (kiwifruit) genome highlights the challenges associated with draft genomes and gene prediction in plants.</title>
        <authorList>
            <person name="Pilkington S."/>
            <person name="Crowhurst R."/>
            <person name="Hilario E."/>
            <person name="Nardozza S."/>
            <person name="Fraser L."/>
            <person name="Peng Y."/>
            <person name="Gunaseelan K."/>
            <person name="Simpson R."/>
            <person name="Tahir J."/>
            <person name="Deroles S."/>
            <person name="Templeton K."/>
            <person name="Luo Z."/>
            <person name="Davy M."/>
            <person name="Cheng C."/>
            <person name="Mcneilage M."/>
            <person name="Scaglione D."/>
            <person name="Liu Y."/>
            <person name="Zhang Q."/>
            <person name="Datson P."/>
            <person name="De Silva N."/>
            <person name="Gardiner S."/>
            <person name="Bassett H."/>
            <person name="Chagne D."/>
            <person name="Mccallum J."/>
            <person name="Dzierzon H."/>
            <person name="Deng C."/>
            <person name="Wang Y.-Y."/>
            <person name="Barron N."/>
            <person name="Manako K."/>
            <person name="Bowen J."/>
            <person name="Foster T."/>
            <person name="Erridge Z."/>
            <person name="Tiffin H."/>
            <person name="Waite C."/>
            <person name="Davies K."/>
            <person name="Grierson E."/>
            <person name="Laing W."/>
            <person name="Kirk R."/>
            <person name="Chen X."/>
            <person name="Wood M."/>
            <person name="Montefiori M."/>
            <person name="Brummell D."/>
            <person name="Schwinn K."/>
            <person name="Catanach A."/>
            <person name="Fullerton C."/>
            <person name="Li D."/>
            <person name="Meiyalaghan S."/>
            <person name="Nieuwenhuizen N."/>
            <person name="Read N."/>
            <person name="Prakash R."/>
            <person name="Hunter D."/>
            <person name="Zhang H."/>
            <person name="Mckenzie M."/>
            <person name="Knabel M."/>
            <person name="Harris A."/>
            <person name="Allan A."/>
            <person name="Chen A."/>
            <person name="Janssen B."/>
            <person name="Plunkett B."/>
            <person name="Dwamena C."/>
            <person name="Voogd C."/>
            <person name="Leif D."/>
            <person name="Lafferty D."/>
            <person name="Souleyre E."/>
            <person name="Varkonyi-Gasic E."/>
            <person name="Gambi F."/>
            <person name="Hanley J."/>
            <person name="Yao J.-L."/>
            <person name="Cheung J."/>
            <person name="David K."/>
            <person name="Warren B."/>
            <person name="Marsh K."/>
            <person name="Snowden K."/>
            <person name="Lin-Wang K."/>
            <person name="Brian L."/>
            <person name="Martinez-Sanchez M."/>
            <person name="Wang M."/>
            <person name="Ileperuma N."/>
            <person name="Macnee N."/>
            <person name="Campin R."/>
            <person name="Mcatee P."/>
            <person name="Drummond R."/>
            <person name="Espley R."/>
            <person name="Ireland H."/>
            <person name="Wu R."/>
            <person name="Atkinson R."/>
            <person name="Karunairetnam S."/>
            <person name="Bulley S."/>
            <person name="Chunkath S."/>
            <person name="Hanley Z."/>
            <person name="Storey R."/>
            <person name="Thrimawithana A."/>
            <person name="Thomson S."/>
            <person name="David C."/>
            <person name="Testolin R."/>
        </authorList>
    </citation>
    <scope>NUCLEOTIDE SEQUENCE [LARGE SCALE GENOMIC DNA]</scope>
    <source>
        <strain evidence="10">cv. Red5</strain>
        <tissue evidence="9">Young leaf</tissue>
    </source>
</reference>
<evidence type="ECO:0000256" key="2">
    <source>
        <dbReference type="ARBA" id="ARBA00007727"/>
    </source>
</evidence>
<evidence type="ECO:0000256" key="4">
    <source>
        <dbReference type="ARBA" id="ARBA00022968"/>
    </source>
</evidence>
<comment type="subcellular location">
    <subcellularLocation>
        <location evidence="1">Membrane</location>
        <topology evidence="1">Single-pass membrane protein</topology>
    </subcellularLocation>
</comment>
<dbReference type="InParanoid" id="A0A2R6P9Y7"/>
<dbReference type="GO" id="GO:0005794">
    <property type="term" value="C:Golgi apparatus"/>
    <property type="evidence" value="ECO:0007669"/>
    <property type="project" value="TreeGrafter"/>
</dbReference>
<evidence type="ECO:0000256" key="6">
    <source>
        <dbReference type="ARBA" id="ARBA00023136"/>
    </source>
</evidence>
<comment type="similarity">
    <text evidence="2">Belongs to the PC-esterase family. TBL subfamily.</text>
</comment>
<organism evidence="9 10">
    <name type="scientific">Actinidia chinensis var. chinensis</name>
    <name type="common">Chinese soft-hair kiwi</name>
    <dbReference type="NCBI Taxonomy" id="1590841"/>
    <lineage>
        <taxon>Eukaryota</taxon>
        <taxon>Viridiplantae</taxon>
        <taxon>Streptophyta</taxon>
        <taxon>Embryophyta</taxon>
        <taxon>Tracheophyta</taxon>
        <taxon>Spermatophyta</taxon>
        <taxon>Magnoliopsida</taxon>
        <taxon>eudicotyledons</taxon>
        <taxon>Gunneridae</taxon>
        <taxon>Pentapetalae</taxon>
        <taxon>asterids</taxon>
        <taxon>Ericales</taxon>
        <taxon>Actinidiaceae</taxon>
        <taxon>Actinidia</taxon>
    </lineage>
</organism>
<evidence type="ECO:0000259" key="7">
    <source>
        <dbReference type="Pfam" id="PF13839"/>
    </source>
</evidence>
<keyword evidence="3" id="KW-0812">Transmembrane</keyword>
<dbReference type="OrthoDB" id="630188at2759"/>
<gene>
    <name evidence="9" type="ORF">CEY00_Acc30825</name>
</gene>
<evidence type="ECO:0000256" key="1">
    <source>
        <dbReference type="ARBA" id="ARBA00004167"/>
    </source>
</evidence>
<protein>
    <submittedName>
        <fullName evidence="9">Protein trichome birefringence-like</fullName>
    </submittedName>
</protein>
<dbReference type="AlphaFoldDB" id="A0A2R6P9Y7"/>
<dbReference type="PANTHER" id="PTHR32285:SF13">
    <property type="entry name" value="TRICHOME BIREFRINGENCE-LIKE N-TERMINAL DOMAIN-CONTAINING PROTEIN"/>
    <property type="match status" value="1"/>
</dbReference>
<dbReference type="GO" id="GO:0016020">
    <property type="term" value="C:membrane"/>
    <property type="evidence" value="ECO:0007669"/>
    <property type="project" value="UniProtKB-SubCell"/>
</dbReference>
<sequence>MLCLFQFSENISKNRPKVFPTNSPPMRGNMLKQPSGYNSPQNPFKKALVLTLTLVLVTLILLHCMHDNLSFLLRSNVNVSGPFHHNKSSVLGNKCNLFDGQWVPYPKGPYYTNESGCVIENGQNCFKFGRPDTDFLKWRWKPDECELPLFSAGQFLELVRGKSMAFVGDSLARNQVQSLACLLSSVARPIDKSYAKYPRFRGWFYPDYNFTLALLMTTHLVKSTAVNSFSGSIVELYLDEVEEAWASQVTTFDYVIISAGHWFTKPLMYREKKKIVGCSMCGKDNITDLTRYYGYRKAFRMAFRTLLELDNFKGTVILRTITQPHFEGEDSKGRGNCVRTKPYTREELRLDWDIWMYYMVQVEEFLAAKKEGKKKGLEYWLLDITETTRSRPDGHPNHYGNPPEMSFMLYSDCLHWCLPGPIDTWNEILLQLLKTRDDGLS</sequence>
<dbReference type="GO" id="GO:0016413">
    <property type="term" value="F:O-acetyltransferase activity"/>
    <property type="evidence" value="ECO:0007669"/>
    <property type="project" value="InterPro"/>
</dbReference>
<comment type="caution">
    <text evidence="9">The sequence shown here is derived from an EMBL/GenBank/DDBJ whole genome shotgun (WGS) entry which is preliminary data.</text>
</comment>
<evidence type="ECO:0000256" key="5">
    <source>
        <dbReference type="ARBA" id="ARBA00022989"/>
    </source>
</evidence>
<dbReference type="EMBL" id="NKQK01000027">
    <property type="protein sequence ID" value="PSR87795.1"/>
    <property type="molecule type" value="Genomic_DNA"/>
</dbReference>
<keyword evidence="10" id="KW-1185">Reference proteome</keyword>
<dbReference type="Pfam" id="PF13839">
    <property type="entry name" value="PC-Esterase"/>
    <property type="match status" value="1"/>
</dbReference>